<keyword evidence="7" id="KW-1185">Reference proteome</keyword>
<evidence type="ECO:0000256" key="1">
    <source>
        <dbReference type="ARBA" id="ARBA00023015"/>
    </source>
</evidence>
<evidence type="ECO:0000256" key="2">
    <source>
        <dbReference type="ARBA" id="ARBA00023125"/>
    </source>
</evidence>
<reference evidence="6 7" key="1">
    <citation type="submission" date="2020-08" db="EMBL/GenBank/DDBJ databases">
        <title>Edaphobacter telluris sp. nov. and Acidobacterium dinghuensis sp. nov., two acidobacteria isolated from forest soil.</title>
        <authorList>
            <person name="Fu J."/>
            <person name="Qiu L."/>
        </authorList>
    </citation>
    <scope>NUCLEOTIDE SEQUENCE [LARGE SCALE GENOMIC DNA]</scope>
    <source>
        <strain evidence="6">4Y35</strain>
    </source>
</reference>
<dbReference type="Gene3D" id="1.10.10.60">
    <property type="entry name" value="Homeodomain-like"/>
    <property type="match status" value="1"/>
</dbReference>
<dbReference type="SMART" id="SM00342">
    <property type="entry name" value="HTH_ARAC"/>
    <property type="match status" value="1"/>
</dbReference>
<dbReference type="Pfam" id="PF20240">
    <property type="entry name" value="DUF6597"/>
    <property type="match status" value="1"/>
</dbReference>
<keyword evidence="2" id="KW-0238">DNA-binding</keyword>
<dbReference type="EMBL" id="CP060394">
    <property type="protein sequence ID" value="QNI31528.1"/>
    <property type="molecule type" value="Genomic_DNA"/>
</dbReference>
<keyword evidence="1" id="KW-0805">Transcription regulation</keyword>
<organism evidence="6 7">
    <name type="scientific">Alloacidobacterium dinghuense</name>
    <dbReference type="NCBI Taxonomy" id="2763107"/>
    <lineage>
        <taxon>Bacteria</taxon>
        <taxon>Pseudomonadati</taxon>
        <taxon>Acidobacteriota</taxon>
        <taxon>Terriglobia</taxon>
        <taxon>Terriglobales</taxon>
        <taxon>Acidobacteriaceae</taxon>
        <taxon>Alloacidobacterium</taxon>
    </lineage>
</organism>
<dbReference type="InterPro" id="IPR046532">
    <property type="entry name" value="DUF6597"/>
</dbReference>
<sequence length="293" mass="33224">MIGKTRQESAAIKPAEYQNEESFDPELGQPRGVLRRPPPAAGKFRHARLCAAPELATWIDHYWMVSWDLRGLEPRLVESLPHPNVHIVFEKSESKAWGISTSKFSRVLDGKSHVFGIKFTPGGFFPFLGKSVSSLANSSIPVEQVFGREVKALERVILDTNNESEMTAAADAFLTERKPPPDEKVDLARQLVERILHEPDILTVDDYAARTRMSARALQRLFSRYVGATPKWVIRRYRLHELLELMHSGKRLDWAQLAIGLGYFDQAHLINDFKSITEYTPTEYPGLEPAQDS</sequence>
<feature type="region of interest" description="Disordered" evidence="4">
    <location>
        <begin position="1"/>
        <end position="38"/>
    </location>
</feature>
<evidence type="ECO:0000313" key="7">
    <source>
        <dbReference type="Proteomes" id="UP000515312"/>
    </source>
</evidence>
<dbReference type="PROSITE" id="PS01124">
    <property type="entry name" value="HTH_ARAC_FAMILY_2"/>
    <property type="match status" value="1"/>
</dbReference>
<gene>
    <name evidence="6" type="ORF">H7849_21005</name>
</gene>
<dbReference type="Proteomes" id="UP000515312">
    <property type="component" value="Chromosome"/>
</dbReference>
<name>A0A7G8BG58_9BACT</name>
<evidence type="ECO:0000256" key="4">
    <source>
        <dbReference type="SAM" id="MobiDB-lite"/>
    </source>
</evidence>
<dbReference type="GO" id="GO:0043565">
    <property type="term" value="F:sequence-specific DNA binding"/>
    <property type="evidence" value="ECO:0007669"/>
    <property type="project" value="InterPro"/>
</dbReference>
<protein>
    <submittedName>
        <fullName evidence="6">Helix-turn-helix transcriptional regulator</fullName>
    </submittedName>
</protein>
<evidence type="ECO:0000259" key="5">
    <source>
        <dbReference type="PROSITE" id="PS01124"/>
    </source>
</evidence>
<evidence type="ECO:0000313" key="6">
    <source>
        <dbReference type="EMBL" id="QNI31528.1"/>
    </source>
</evidence>
<evidence type="ECO:0000256" key="3">
    <source>
        <dbReference type="ARBA" id="ARBA00023163"/>
    </source>
</evidence>
<dbReference type="PANTHER" id="PTHR46796">
    <property type="entry name" value="HTH-TYPE TRANSCRIPTIONAL ACTIVATOR RHAS-RELATED"/>
    <property type="match status" value="1"/>
</dbReference>
<dbReference type="InterPro" id="IPR050204">
    <property type="entry name" value="AraC_XylS_family_regulators"/>
</dbReference>
<dbReference type="GO" id="GO:0003700">
    <property type="term" value="F:DNA-binding transcription factor activity"/>
    <property type="evidence" value="ECO:0007669"/>
    <property type="project" value="InterPro"/>
</dbReference>
<dbReference type="RefSeq" id="WP_186742239.1">
    <property type="nucleotide sequence ID" value="NZ_CP060394.1"/>
</dbReference>
<dbReference type="InterPro" id="IPR018060">
    <property type="entry name" value="HTH_AraC"/>
</dbReference>
<feature type="domain" description="HTH araC/xylS-type" evidence="5">
    <location>
        <begin position="186"/>
        <end position="287"/>
    </location>
</feature>
<dbReference type="AlphaFoldDB" id="A0A7G8BG58"/>
<dbReference type="Pfam" id="PF12833">
    <property type="entry name" value="HTH_18"/>
    <property type="match status" value="1"/>
</dbReference>
<accession>A0A7G8BG58</accession>
<proteinExistence type="predicted"/>
<keyword evidence="3" id="KW-0804">Transcription</keyword>
<dbReference type="KEGG" id="adin:H7849_21005"/>